<accession>A0A9K3GGK2</accession>
<protein>
    <submittedName>
        <fullName evidence="1">Uncharacterized protein</fullName>
    </submittedName>
</protein>
<evidence type="ECO:0000313" key="1">
    <source>
        <dbReference type="EMBL" id="GIQ82198.1"/>
    </source>
</evidence>
<organism evidence="1 2">
    <name type="scientific">Kipferlia bialata</name>
    <dbReference type="NCBI Taxonomy" id="797122"/>
    <lineage>
        <taxon>Eukaryota</taxon>
        <taxon>Metamonada</taxon>
        <taxon>Carpediemonas-like organisms</taxon>
        <taxon>Kipferlia</taxon>
    </lineage>
</organism>
<keyword evidence="2" id="KW-1185">Reference proteome</keyword>
<comment type="caution">
    <text evidence="1">The sequence shown here is derived from an EMBL/GenBank/DDBJ whole genome shotgun (WGS) entry which is preliminary data.</text>
</comment>
<evidence type="ECO:0000313" key="2">
    <source>
        <dbReference type="Proteomes" id="UP000265618"/>
    </source>
</evidence>
<sequence length="317" mass="35676">MLSSVTTGVLRPLAKAFQVNGREISGPQFDSIINKDSKLLLPSDIETQMMQARSLDIPVGSETILMRSQGRYGPGYNMMYTLDGDTVLSEREDMQDDSVMTRETKDVLYPTPSACIGGMVYQYINGRRIAMAPLDMYRGDRDSRRYWNTLWLSLPCPIPALQDQFRGIQSGVCEGLDDCLYVLGQIGDADQWMWRFDPEAQELGLVPAATPPGLKVSMACVCADTLYVLTLTHLYAYTPRGGWEECGRRPFHRPDNHGDNRMIPIGRHVMFTHVCLTEFDLKEEISHCVAYNTISGEWEVWGCVPDAYPGHLFPRGS</sequence>
<dbReference type="AlphaFoldDB" id="A0A9K3GGK2"/>
<name>A0A9K3GGK2_9EUKA</name>
<reference evidence="1 2" key="1">
    <citation type="journal article" date="2018" name="PLoS ONE">
        <title>The draft genome of Kipferlia bialata reveals reductive genome evolution in fornicate parasites.</title>
        <authorList>
            <person name="Tanifuji G."/>
            <person name="Takabayashi S."/>
            <person name="Kume K."/>
            <person name="Takagi M."/>
            <person name="Nakayama T."/>
            <person name="Kamikawa R."/>
            <person name="Inagaki Y."/>
            <person name="Hashimoto T."/>
        </authorList>
    </citation>
    <scope>NUCLEOTIDE SEQUENCE [LARGE SCALE GENOMIC DNA]</scope>
    <source>
        <strain evidence="1">NY0173</strain>
    </source>
</reference>
<dbReference type="InterPro" id="IPR015915">
    <property type="entry name" value="Kelch-typ_b-propeller"/>
</dbReference>
<proteinExistence type="predicted"/>
<dbReference type="SUPFAM" id="SSF117281">
    <property type="entry name" value="Kelch motif"/>
    <property type="match status" value="1"/>
</dbReference>
<feature type="non-terminal residue" evidence="1">
    <location>
        <position position="1"/>
    </location>
</feature>
<dbReference type="EMBL" id="BDIP01000619">
    <property type="protein sequence ID" value="GIQ82198.1"/>
    <property type="molecule type" value="Genomic_DNA"/>
</dbReference>
<dbReference type="Proteomes" id="UP000265618">
    <property type="component" value="Unassembled WGS sequence"/>
</dbReference>
<gene>
    <name evidence="1" type="ORF">KIPB_003291</name>
</gene>